<name>A0A6I3KIW9_9HYPH</name>
<dbReference type="RefSeq" id="WP_154738191.1">
    <property type="nucleotide sequence ID" value="NZ_WMBQ01000001.1"/>
</dbReference>
<dbReference type="EMBL" id="WMBQ01000001">
    <property type="protein sequence ID" value="MTD93672.1"/>
    <property type="molecule type" value="Genomic_DNA"/>
</dbReference>
<gene>
    <name evidence="2" type="ORF">GIW81_04905</name>
</gene>
<proteinExistence type="predicted"/>
<protein>
    <submittedName>
        <fullName evidence="2">Uncharacterized protein</fullName>
    </submittedName>
</protein>
<dbReference type="AlphaFoldDB" id="A0A6I3KIW9"/>
<organism evidence="2 3">
    <name type="scientific">Hyphomicrobium album</name>
    <dbReference type="NCBI Taxonomy" id="2665159"/>
    <lineage>
        <taxon>Bacteria</taxon>
        <taxon>Pseudomonadati</taxon>
        <taxon>Pseudomonadota</taxon>
        <taxon>Alphaproteobacteria</taxon>
        <taxon>Hyphomicrobiales</taxon>
        <taxon>Hyphomicrobiaceae</taxon>
        <taxon>Hyphomicrobium</taxon>
    </lineage>
</organism>
<keyword evidence="3" id="KW-1185">Reference proteome</keyword>
<comment type="caution">
    <text evidence="2">The sequence shown here is derived from an EMBL/GenBank/DDBJ whole genome shotgun (WGS) entry which is preliminary data.</text>
</comment>
<accession>A0A6I3KIW9</accession>
<sequence length="101" mass="10028">MSKSRSCVLALAAAGLFALAPAIAMAAPAVPPGAKDCRGFRAVGSGLTESIASLMATQGAVNVASNRGWTVIGEAKLQGCTSTGIFGVECAATSYACKLPH</sequence>
<dbReference type="Proteomes" id="UP000440694">
    <property type="component" value="Unassembled WGS sequence"/>
</dbReference>
<feature type="signal peptide" evidence="1">
    <location>
        <begin position="1"/>
        <end position="26"/>
    </location>
</feature>
<evidence type="ECO:0000313" key="3">
    <source>
        <dbReference type="Proteomes" id="UP000440694"/>
    </source>
</evidence>
<feature type="chain" id="PRO_5026107098" evidence="1">
    <location>
        <begin position="27"/>
        <end position="101"/>
    </location>
</feature>
<evidence type="ECO:0000313" key="2">
    <source>
        <dbReference type="EMBL" id="MTD93672.1"/>
    </source>
</evidence>
<evidence type="ECO:0000256" key="1">
    <source>
        <dbReference type="SAM" id="SignalP"/>
    </source>
</evidence>
<reference evidence="2 3" key="1">
    <citation type="submission" date="2019-11" db="EMBL/GenBank/DDBJ databases">
        <title>Identification of a novel strain.</title>
        <authorList>
            <person name="Xu Q."/>
            <person name="Wang G."/>
        </authorList>
    </citation>
    <scope>NUCLEOTIDE SEQUENCE [LARGE SCALE GENOMIC DNA]</scope>
    <source>
        <strain evidence="3">xq</strain>
    </source>
</reference>
<keyword evidence="1" id="KW-0732">Signal</keyword>